<dbReference type="Pfam" id="PF18027">
    <property type="entry name" value="Pepdidase_M14_N"/>
    <property type="match status" value="1"/>
</dbReference>
<feature type="region of interest" description="Disordered" evidence="4">
    <location>
        <begin position="1063"/>
        <end position="1099"/>
    </location>
</feature>
<keyword evidence="7" id="KW-1185">Reference proteome</keyword>
<evidence type="ECO:0000259" key="5">
    <source>
        <dbReference type="PROSITE" id="PS52035"/>
    </source>
</evidence>
<evidence type="ECO:0000313" key="6">
    <source>
        <dbReference type="EMBL" id="TNV87054.1"/>
    </source>
</evidence>
<feature type="region of interest" description="Disordered" evidence="4">
    <location>
        <begin position="900"/>
        <end position="921"/>
    </location>
</feature>
<feature type="domain" description="Peptidase M14" evidence="5">
    <location>
        <begin position="592"/>
        <end position="879"/>
    </location>
</feature>
<dbReference type="GO" id="GO:0004181">
    <property type="term" value="F:metallocarboxypeptidase activity"/>
    <property type="evidence" value="ECO:0007669"/>
    <property type="project" value="InterPro"/>
</dbReference>
<dbReference type="Gene3D" id="3.40.630.10">
    <property type="entry name" value="Zn peptidases"/>
    <property type="match status" value="1"/>
</dbReference>
<comment type="cofactor">
    <cofactor evidence="1">
        <name>Zn(2+)</name>
        <dbReference type="ChEBI" id="CHEBI:29105"/>
    </cofactor>
</comment>
<evidence type="ECO:0000256" key="2">
    <source>
        <dbReference type="ARBA" id="ARBA00005988"/>
    </source>
</evidence>
<comment type="similarity">
    <text evidence="2 3">Belongs to the peptidase M14 family.</text>
</comment>
<accession>A0A8J8P6X7</accession>
<evidence type="ECO:0000313" key="7">
    <source>
        <dbReference type="Proteomes" id="UP000785679"/>
    </source>
</evidence>
<feature type="region of interest" description="Disordered" evidence="4">
    <location>
        <begin position="1429"/>
        <end position="1456"/>
    </location>
</feature>
<dbReference type="EMBL" id="RRYP01000652">
    <property type="protein sequence ID" value="TNV87054.1"/>
    <property type="molecule type" value="Genomic_DNA"/>
</dbReference>
<feature type="compositionally biased region" description="Polar residues" evidence="4">
    <location>
        <begin position="1370"/>
        <end position="1383"/>
    </location>
</feature>
<gene>
    <name evidence="6" type="ORF">FGO68_gene13791</name>
</gene>
<dbReference type="GO" id="GO:0006508">
    <property type="term" value="P:proteolysis"/>
    <property type="evidence" value="ECO:0007669"/>
    <property type="project" value="InterPro"/>
</dbReference>
<feature type="compositionally biased region" description="Basic residues" evidence="4">
    <location>
        <begin position="963"/>
        <end position="979"/>
    </location>
</feature>
<dbReference type="PROSITE" id="PS52035">
    <property type="entry name" value="PEPTIDASE_M14"/>
    <property type="match status" value="1"/>
</dbReference>
<dbReference type="Gene3D" id="2.60.40.3120">
    <property type="match status" value="1"/>
</dbReference>
<dbReference type="PANTHER" id="PTHR12756">
    <property type="entry name" value="CYTOSOLIC CARBOXYPEPTIDASE"/>
    <property type="match status" value="1"/>
</dbReference>
<evidence type="ECO:0000256" key="1">
    <source>
        <dbReference type="ARBA" id="ARBA00001947"/>
    </source>
</evidence>
<dbReference type="InterPro" id="IPR000834">
    <property type="entry name" value="Peptidase_M14"/>
</dbReference>
<dbReference type="InterPro" id="IPR050821">
    <property type="entry name" value="Cytosolic_carboxypeptidase"/>
</dbReference>
<reference evidence="6" key="1">
    <citation type="submission" date="2019-06" db="EMBL/GenBank/DDBJ databases">
        <authorList>
            <person name="Zheng W."/>
        </authorList>
    </citation>
    <scope>NUCLEOTIDE SEQUENCE</scope>
    <source>
        <strain evidence="6">QDHG01</strain>
    </source>
</reference>
<feature type="region of interest" description="Disordered" evidence="4">
    <location>
        <begin position="1362"/>
        <end position="1413"/>
    </location>
</feature>
<organism evidence="6 7">
    <name type="scientific">Halteria grandinella</name>
    <dbReference type="NCBI Taxonomy" id="5974"/>
    <lineage>
        <taxon>Eukaryota</taxon>
        <taxon>Sar</taxon>
        <taxon>Alveolata</taxon>
        <taxon>Ciliophora</taxon>
        <taxon>Intramacronucleata</taxon>
        <taxon>Spirotrichea</taxon>
        <taxon>Stichotrichia</taxon>
        <taxon>Sporadotrichida</taxon>
        <taxon>Halteriidae</taxon>
        <taxon>Halteria</taxon>
    </lineage>
</organism>
<dbReference type="PANTHER" id="PTHR12756:SF11">
    <property type="entry name" value="CYTOSOLIC CARBOXYPEPTIDASE 1"/>
    <property type="match status" value="1"/>
</dbReference>
<proteinExistence type="inferred from homology"/>
<evidence type="ECO:0000256" key="4">
    <source>
        <dbReference type="SAM" id="MobiDB-lite"/>
    </source>
</evidence>
<sequence length="1499" mass="165500">MGGGSGHSFKYTLTGASHHHASDAQGISGSTSATMAAAGIINGNNQFPRSVYQTNKRWSARSNDSDSIIDTSYDYDTWSGATPAKQGPQSFAQKSYQSQIPPIADDKLPYKSKDSSSGGGLGASLASMLIPPPLPLLPQKQNVGEVLISTGLNMYFKKMDPFSQEASSGSGMLNPTQPKESKLTLLMMGEPTTGSKQNQQQNLKDLQNQPQGTALNSNIAPPQQTIPPIASALGGAQLLPAAVGQFANNVLQSPGIPIVQANQQSPLPQVPTTLNEHIVNKNENIVYSRYGYDYIFQFQPGNTLHTENYPIGSHRINLDYLIYQKQKMLTSDERGSYVISRPNVLSQRINGIQGVSSANGTGVDGVGSLIGVMGAGTGGGQNVGIKSQIVKPFYRDSEILLKIGSEEEIMCQPNLQFDSVFESGNLAIAVKITESEYDLVLQNDVNTKGHTQWFYFKVISNFNRDIDVRFNIVNLYKSKSLYQQGMKILCLDQSQDQGKPSDAQWHRAGNNIFYGENQFTRDDTGKKYYSLSFNYEFKAGKKNIFFAHSIPYTYSMLNEYLEKSGKKRFLLCHSLAGNRCEYLNLQPIVKSEGQSCIMHHRKKFNEQESAPLNFSPKKSGKRRLDANQIAAIDEKFGGCDGIGSQASNKDKPVIFITSRVHPGESNASWMMKGLMDMLLFPQTEEEKDMVEFLREEFEFYIVPMLNIDGVITGNYRCSLAACDLNRKWMNPSKILHPTIFHTKQLCQQLIDDPMNKQFYLFLDMHGHSIKKNVFQYGNKLESLSDSKSSYTYLQPRLFPYIMQRQLDFFNFSDCSFKMPKSKESTARITMFHQLKIPFVFTLEASFAGASKGKQAGSHFSLGDLENIGKGVLKALYTARNVEFNKRMLRELYLEAESMALNDDGDSDSNGSSSDSEDEKIAEADKIKKAMEDLQQTMDKSMQNQGDQNGTCFGMPDLQNWKLSKRKKSKPMASTAKKKSSGANLQTQKTLLNNTAANQGIKIRVSKVPVIQKGPTMAPAIIGVEDQITQRNPQMRQKRAQVSSQQSHQKKASVVSYIEISEVNQQQAATPIQRDSKASSTMYNSKNNLSSQNSFQQKPQAKIQQIPPLPSNTMIPPPATQFPPPIAPNYKPPSAASFSQTNSHGLTNLPAFDKIVHSGMKMGSNQTQQQALGNIAQRKLVFHQSDINFANYGQEDSSFSLDSAKQYSDFDSSKFSTQLRNMPILPLDSSGLNGPIPMNNYMNGLGGGSSSGLSIIAPNSSTGFMGSQLTGQRSPSHNHYPLLPPPIHTQQIGAKSAKRNGIPLGTPQVNQHQYQGGMHFRNQQHIVNQQQQPHIVQGGMKGQNKLTGQMFHYAKTQHKMKMTHGGGFTHAHQTSTGLTSSVGGQSPYPSSNPSSNLAHYYNGGGGNSSTNRGVGGLNPFEILDQDLGASSHTHHHNHNAERGHNNHYNQGNNNSSAVVERGTPLMQQKRLSHMSGIQTRHAYENAQTQAKTLIKQESMM</sequence>
<dbReference type="Pfam" id="PF00246">
    <property type="entry name" value="Peptidase_M14"/>
    <property type="match status" value="1"/>
</dbReference>
<evidence type="ECO:0000256" key="3">
    <source>
        <dbReference type="PROSITE-ProRule" id="PRU01379"/>
    </source>
</evidence>
<feature type="region of interest" description="Disordered" evidence="4">
    <location>
        <begin position="963"/>
        <end position="987"/>
    </location>
</feature>
<dbReference type="InterPro" id="IPR040626">
    <property type="entry name" value="Pepdidase_M14_N"/>
</dbReference>
<name>A0A8J8P6X7_HALGN</name>
<dbReference type="SUPFAM" id="SSF53187">
    <property type="entry name" value="Zn-dependent exopeptidases"/>
    <property type="match status" value="1"/>
</dbReference>
<protein>
    <recommendedName>
        <fullName evidence="5">Peptidase M14 domain-containing protein</fullName>
    </recommendedName>
</protein>
<feature type="compositionally biased region" description="Low complexity" evidence="4">
    <location>
        <begin position="1385"/>
        <end position="1395"/>
    </location>
</feature>
<comment type="caution">
    <text evidence="6">The sequence shown here is derived from an EMBL/GenBank/DDBJ whole genome shotgun (WGS) entry which is preliminary data.</text>
</comment>
<feature type="compositionally biased region" description="Polar residues" evidence="4">
    <location>
        <begin position="1077"/>
        <end position="1094"/>
    </location>
</feature>
<dbReference type="Proteomes" id="UP000785679">
    <property type="component" value="Unassembled WGS sequence"/>
</dbReference>
<dbReference type="GO" id="GO:0008270">
    <property type="term" value="F:zinc ion binding"/>
    <property type="evidence" value="ECO:0007669"/>
    <property type="project" value="InterPro"/>
</dbReference>
<feature type="active site" description="Proton donor/acceptor" evidence="3">
    <location>
        <position position="843"/>
    </location>
</feature>
<dbReference type="OrthoDB" id="10253041at2759"/>